<protein>
    <submittedName>
        <fullName evidence="1">Uncharacterized protein</fullName>
    </submittedName>
</protein>
<sequence>MEPFSLPHCARKHRPYYVFSSFGHAAHHEASNLRREFAQMHDPYDRHNTDPQYVADLARLQGRLASLYAIVGIQEIIQDRALLAARASVEAVMELMTDEFVGAWGPYFSPHLAENQRHRPTREAQRRADAAQAAQAQLTDVWVGHTITVGDLPDILISELGLLDEDNDNAMGWISPGWDDGGGGAWTNSGGGNHGWGDVGGGWGNSTRIARQFLSFNCGLLSCPRSKFCGCPIEIVSHRA</sequence>
<accession>A0AAD6WZB6</accession>
<reference evidence="1" key="1">
    <citation type="submission" date="2023-03" db="EMBL/GenBank/DDBJ databases">
        <title>Massive genome expansion in bonnet fungi (Mycena s.s.) driven by repeated elements and novel gene families across ecological guilds.</title>
        <authorList>
            <consortium name="Lawrence Berkeley National Laboratory"/>
            <person name="Harder C.B."/>
            <person name="Miyauchi S."/>
            <person name="Viragh M."/>
            <person name="Kuo A."/>
            <person name="Thoen E."/>
            <person name="Andreopoulos B."/>
            <person name="Lu D."/>
            <person name="Skrede I."/>
            <person name="Drula E."/>
            <person name="Henrissat B."/>
            <person name="Morin E."/>
            <person name="Kohler A."/>
            <person name="Barry K."/>
            <person name="LaButti K."/>
            <person name="Morin E."/>
            <person name="Salamov A."/>
            <person name="Lipzen A."/>
            <person name="Mereny Z."/>
            <person name="Hegedus B."/>
            <person name="Baldrian P."/>
            <person name="Stursova M."/>
            <person name="Weitz H."/>
            <person name="Taylor A."/>
            <person name="Grigoriev I.V."/>
            <person name="Nagy L.G."/>
            <person name="Martin F."/>
            <person name="Kauserud H."/>
        </authorList>
    </citation>
    <scope>NUCLEOTIDE SEQUENCE</scope>
    <source>
        <strain evidence="1">CBHHK200</strain>
    </source>
</reference>
<dbReference type="EMBL" id="JARJCM010000105">
    <property type="protein sequence ID" value="KAJ7029076.1"/>
    <property type="molecule type" value="Genomic_DNA"/>
</dbReference>
<evidence type="ECO:0000313" key="1">
    <source>
        <dbReference type="EMBL" id="KAJ7029076.1"/>
    </source>
</evidence>
<evidence type="ECO:0000313" key="2">
    <source>
        <dbReference type="Proteomes" id="UP001218188"/>
    </source>
</evidence>
<comment type="caution">
    <text evidence="1">The sequence shown here is derived from an EMBL/GenBank/DDBJ whole genome shotgun (WGS) entry which is preliminary data.</text>
</comment>
<organism evidence="1 2">
    <name type="scientific">Mycena alexandri</name>
    <dbReference type="NCBI Taxonomy" id="1745969"/>
    <lineage>
        <taxon>Eukaryota</taxon>
        <taxon>Fungi</taxon>
        <taxon>Dikarya</taxon>
        <taxon>Basidiomycota</taxon>
        <taxon>Agaricomycotina</taxon>
        <taxon>Agaricomycetes</taxon>
        <taxon>Agaricomycetidae</taxon>
        <taxon>Agaricales</taxon>
        <taxon>Marasmiineae</taxon>
        <taxon>Mycenaceae</taxon>
        <taxon>Mycena</taxon>
    </lineage>
</organism>
<gene>
    <name evidence="1" type="ORF">C8F04DRAFT_1265295</name>
</gene>
<dbReference type="AlphaFoldDB" id="A0AAD6WZB6"/>
<proteinExistence type="predicted"/>
<dbReference type="Proteomes" id="UP001218188">
    <property type="component" value="Unassembled WGS sequence"/>
</dbReference>
<name>A0AAD6WZB6_9AGAR</name>
<keyword evidence="2" id="KW-1185">Reference proteome</keyword>